<dbReference type="Pfam" id="PF13456">
    <property type="entry name" value="RVT_3"/>
    <property type="match status" value="1"/>
</dbReference>
<gene>
    <name evidence="3" type="ORF">Taro_027289</name>
</gene>
<dbReference type="GO" id="GO:0003676">
    <property type="term" value="F:nucleic acid binding"/>
    <property type="evidence" value="ECO:0007669"/>
    <property type="project" value="InterPro"/>
</dbReference>
<dbReference type="InterPro" id="IPR002156">
    <property type="entry name" value="RNaseH_domain"/>
</dbReference>
<dbReference type="OrthoDB" id="786567at2759"/>
<dbReference type="PANTHER" id="PTHR31286:SF180">
    <property type="entry name" value="OS10G0362600 PROTEIN"/>
    <property type="match status" value="1"/>
</dbReference>
<feature type="compositionally biased region" description="Basic and acidic residues" evidence="1">
    <location>
        <begin position="174"/>
        <end position="184"/>
    </location>
</feature>
<feature type="non-terminal residue" evidence="3">
    <location>
        <position position="1"/>
    </location>
</feature>
<evidence type="ECO:0000259" key="2">
    <source>
        <dbReference type="Pfam" id="PF13456"/>
    </source>
</evidence>
<feature type="domain" description="RNase H type-1" evidence="2">
    <location>
        <begin position="284"/>
        <end position="324"/>
    </location>
</feature>
<feature type="compositionally biased region" description="Acidic residues" evidence="1">
    <location>
        <begin position="185"/>
        <end position="194"/>
    </location>
</feature>
<evidence type="ECO:0000313" key="3">
    <source>
        <dbReference type="EMBL" id="MQL94634.1"/>
    </source>
</evidence>
<dbReference type="Proteomes" id="UP000652761">
    <property type="component" value="Unassembled WGS sequence"/>
</dbReference>
<dbReference type="AlphaFoldDB" id="A0A843VNA1"/>
<accession>A0A843VNA1</accession>
<dbReference type="PANTHER" id="PTHR31286">
    <property type="entry name" value="GLYCINE-RICH CELL WALL STRUCTURAL PROTEIN 1.8-LIKE"/>
    <property type="match status" value="1"/>
</dbReference>
<dbReference type="GO" id="GO:0004523">
    <property type="term" value="F:RNA-DNA hybrid ribonuclease activity"/>
    <property type="evidence" value="ECO:0007669"/>
    <property type="project" value="InterPro"/>
</dbReference>
<proteinExistence type="predicted"/>
<keyword evidence="4" id="KW-1185">Reference proteome</keyword>
<protein>
    <recommendedName>
        <fullName evidence="2">RNase H type-1 domain-containing protein</fullName>
    </recommendedName>
</protein>
<feature type="region of interest" description="Disordered" evidence="1">
    <location>
        <begin position="167"/>
        <end position="197"/>
    </location>
</feature>
<reference evidence="3" key="1">
    <citation type="submission" date="2017-07" db="EMBL/GenBank/DDBJ databases">
        <title>Taro Niue Genome Assembly and Annotation.</title>
        <authorList>
            <person name="Atibalentja N."/>
            <person name="Keating K."/>
            <person name="Fields C.J."/>
        </authorList>
    </citation>
    <scope>NUCLEOTIDE SEQUENCE</scope>
    <source>
        <strain evidence="3">Niue_2</strain>
        <tissue evidence="3">Leaf</tissue>
    </source>
</reference>
<evidence type="ECO:0000256" key="1">
    <source>
        <dbReference type="SAM" id="MobiDB-lite"/>
    </source>
</evidence>
<comment type="caution">
    <text evidence="3">The sequence shown here is derived from an EMBL/GenBank/DDBJ whole genome shotgun (WGS) entry which is preliminary data.</text>
</comment>
<feature type="compositionally biased region" description="Polar residues" evidence="1">
    <location>
        <begin position="350"/>
        <end position="360"/>
    </location>
</feature>
<dbReference type="EMBL" id="NMUH01001697">
    <property type="protein sequence ID" value="MQL94634.1"/>
    <property type="molecule type" value="Genomic_DNA"/>
</dbReference>
<dbReference type="InterPro" id="IPR040256">
    <property type="entry name" value="At4g02000-like"/>
</dbReference>
<evidence type="ECO:0000313" key="4">
    <source>
        <dbReference type="Proteomes" id="UP000652761"/>
    </source>
</evidence>
<sequence>FFKWEPNFDFKSDPTTLPTWISFPGLPVNFYEEDYIKSIAGNIGPVLRVHEATIARTNTTAAVVCVELDIKKPRKERIWINYSNQGFWQYIDYGRMPSFCELCHRLVHLKETCNRNKKKAMQSQPTEVIVNNPLQAGGYRGHIDEDGFQMVKRRKNRAVYRPVQEVNVGSTEGNQEHEYVNDEGTRDEENENPDEAPSQLVEGLDLAITTHAGPIGRDSLAPLALEMVNQSSVTPSSHEAYDRGLVNVQGFQCLPQEIQNSLMDSTINFAAQQDEYLWKPSKLGGGGVIRDTRGQIVFAFAHSYDVSSSLMAECRALLDGLRCVKRERERGATSTNNREGQSKTDPYWQPRSSSPRNIRR</sequence>
<name>A0A843VNA1_COLES</name>
<feature type="region of interest" description="Disordered" evidence="1">
    <location>
        <begin position="329"/>
        <end position="360"/>
    </location>
</feature>
<feature type="non-terminal residue" evidence="3">
    <location>
        <position position="360"/>
    </location>
</feature>
<organism evidence="3 4">
    <name type="scientific">Colocasia esculenta</name>
    <name type="common">Wild taro</name>
    <name type="synonym">Arum esculentum</name>
    <dbReference type="NCBI Taxonomy" id="4460"/>
    <lineage>
        <taxon>Eukaryota</taxon>
        <taxon>Viridiplantae</taxon>
        <taxon>Streptophyta</taxon>
        <taxon>Embryophyta</taxon>
        <taxon>Tracheophyta</taxon>
        <taxon>Spermatophyta</taxon>
        <taxon>Magnoliopsida</taxon>
        <taxon>Liliopsida</taxon>
        <taxon>Araceae</taxon>
        <taxon>Aroideae</taxon>
        <taxon>Colocasieae</taxon>
        <taxon>Colocasia</taxon>
    </lineage>
</organism>